<reference evidence="1" key="1">
    <citation type="submission" date="2022-11" db="EMBL/GenBank/DDBJ databases">
        <title>Centuries of genome instability and evolution in soft-shell clam transmissible cancer (bioRxiv).</title>
        <authorList>
            <person name="Hart S.F.M."/>
            <person name="Yonemitsu M.A."/>
            <person name="Giersch R.M."/>
            <person name="Beal B.F."/>
            <person name="Arriagada G."/>
            <person name="Davis B.W."/>
            <person name="Ostrander E.A."/>
            <person name="Goff S.P."/>
            <person name="Metzger M.J."/>
        </authorList>
    </citation>
    <scope>NUCLEOTIDE SEQUENCE</scope>
    <source>
        <strain evidence="1">MELC-2E11</strain>
        <tissue evidence="1">Siphon/mantle</tissue>
    </source>
</reference>
<evidence type="ECO:0000313" key="1">
    <source>
        <dbReference type="EMBL" id="WAQ96313.1"/>
    </source>
</evidence>
<keyword evidence="2" id="KW-1185">Reference proteome</keyword>
<name>A0ABY7DJP6_MYAAR</name>
<dbReference type="Proteomes" id="UP001164746">
    <property type="component" value="Chromosome 2"/>
</dbReference>
<gene>
    <name evidence="1" type="ORF">MAR_029003</name>
</gene>
<evidence type="ECO:0000313" key="2">
    <source>
        <dbReference type="Proteomes" id="UP001164746"/>
    </source>
</evidence>
<accession>A0ABY7DJP6</accession>
<dbReference type="EMBL" id="CP111013">
    <property type="protein sequence ID" value="WAQ96313.1"/>
    <property type="molecule type" value="Genomic_DNA"/>
</dbReference>
<sequence>MTSSVSVGGKMAQSWGWTTLIILGNSMKLQRYKRTCLLSNDEHTIIRSVFGRRSFIKPSKTPSDNVYLIEHTCYVPAIIRKTQADTWKTSLDIPKRKGDEKKLIYKVCLYQRT</sequence>
<protein>
    <submittedName>
        <fullName evidence="1">Uncharacterized protein</fullName>
    </submittedName>
</protein>
<organism evidence="1 2">
    <name type="scientific">Mya arenaria</name>
    <name type="common">Soft-shell clam</name>
    <dbReference type="NCBI Taxonomy" id="6604"/>
    <lineage>
        <taxon>Eukaryota</taxon>
        <taxon>Metazoa</taxon>
        <taxon>Spiralia</taxon>
        <taxon>Lophotrochozoa</taxon>
        <taxon>Mollusca</taxon>
        <taxon>Bivalvia</taxon>
        <taxon>Autobranchia</taxon>
        <taxon>Heteroconchia</taxon>
        <taxon>Euheterodonta</taxon>
        <taxon>Imparidentia</taxon>
        <taxon>Neoheterodontei</taxon>
        <taxon>Myida</taxon>
        <taxon>Myoidea</taxon>
        <taxon>Myidae</taxon>
        <taxon>Mya</taxon>
    </lineage>
</organism>
<proteinExistence type="predicted"/>